<evidence type="ECO:0000313" key="1">
    <source>
        <dbReference type="EMBL" id="QHN77320.1"/>
    </source>
</evidence>
<dbReference type="Gene3D" id="2.40.70.10">
    <property type="entry name" value="Acid Proteases"/>
    <property type="match status" value="1"/>
</dbReference>
<dbReference type="Proteomes" id="UP000464620">
    <property type="component" value="Chromosome B09"/>
</dbReference>
<organism evidence="1 2">
    <name type="scientific">Arachis hypogaea</name>
    <name type="common">Peanut</name>
    <dbReference type="NCBI Taxonomy" id="3818"/>
    <lineage>
        <taxon>Eukaryota</taxon>
        <taxon>Viridiplantae</taxon>
        <taxon>Streptophyta</taxon>
        <taxon>Embryophyta</taxon>
        <taxon>Tracheophyta</taxon>
        <taxon>Spermatophyta</taxon>
        <taxon>Magnoliopsida</taxon>
        <taxon>eudicotyledons</taxon>
        <taxon>Gunneridae</taxon>
        <taxon>Pentapetalae</taxon>
        <taxon>rosids</taxon>
        <taxon>fabids</taxon>
        <taxon>Fabales</taxon>
        <taxon>Fabaceae</taxon>
        <taxon>Papilionoideae</taxon>
        <taxon>50 kb inversion clade</taxon>
        <taxon>dalbergioids sensu lato</taxon>
        <taxon>Dalbergieae</taxon>
        <taxon>Pterocarpus clade</taxon>
        <taxon>Arachis</taxon>
    </lineage>
</organism>
<sequence length="112" mass="12642">MMKLNAKLFRTETLEDEPPVLTKKLNALVQQKLPQKLPDPRRFLIPCTIEIITSEKALCDLGSSINLMPLSVMERLGIFEVQATKISLEMTDKSLKKAYGLVEDVLVTIENL</sequence>
<dbReference type="PANTHER" id="PTHR33067:SF9">
    <property type="entry name" value="RNA-DIRECTED DNA POLYMERASE"/>
    <property type="match status" value="1"/>
</dbReference>
<reference evidence="1 2" key="1">
    <citation type="submission" date="2020-01" db="EMBL/GenBank/DDBJ databases">
        <title>Genome sequence of Arachis hypogaea, cultivar Shitouqi.</title>
        <authorList>
            <person name="Zhuang W."/>
            <person name="Chen H."/>
            <person name="Varshney R."/>
            <person name="Wang D."/>
            <person name="Ming R."/>
        </authorList>
    </citation>
    <scope>NUCLEOTIDE SEQUENCE [LARGE SCALE GENOMIC DNA]</scope>
    <source>
        <tissue evidence="1">Young leaf</tissue>
    </source>
</reference>
<dbReference type="EMBL" id="CP031001">
    <property type="protein sequence ID" value="QHN77320.1"/>
    <property type="molecule type" value="Genomic_DNA"/>
</dbReference>
<name>A0A6B9V7C5_ARAHY</name>
<proteinExistence type="predicted"/>
<protein>
    <recommendedName>
        <fullName evidence="3">Aspartic peptidase DDI1-type domain-containing protein</fullName>
    </recommendedName>
</protein>
<dbReference type="InterPro" id="IPR021109">
    <property type="entry name" value="Peptidase_aspartic_dom_sf"/>
</dbReference>
<accession>A0A6B9V7C5</accession>
<evidence type="ECO:0000313" key="2">
    <source>
        <dbReference type="Proteomes" id="UP000464620"/>
    </source>
</evidence>
<dbReference type="PANTHER" id="PTHR33067">
    <property type="entry name" value="RNA-DIRECTED DNA POLYMERASE-RELATED"/>
    <property type="match status" value="1"/>
</dbReference>
<gene>
    <name evidence="1" type="ORF">DS421_19g651610</name>
</gene>
<evidence type="ECO:0008006" key="3">
    <source>
        <dbReference type="Google" id="ProtNLM"/>
    </source>
</evidence>
<dbReference type="AlphaFoldDB" id="A0A6B9V7C5"/>